<dbReference type="AlphaFoldDB" id="C0EVF1"/>
<dbReference type="EMBL" id="ACEP01000064">
    <property type="protein sequence ID" value="EEG36806.1"/>
    <property type="molecule type" value="Genomic_DNA"/>
</dbReference>
<protein>
    <recommendedName>
        <fullName evidence="4">Lipoprotein</fullName>
    </recommendedName>
</protein>
<keyword evidence="1" id="KW-1133">Transmembrane helix</keyword>
<feature type="transmembrane region" description="Helical" evidence="1">
    <location>
        <begin position="12"/>
        <end position="30"/>
    </location>
</feature>
<dbReference type="PROSITE" id="PS51257">
    <property type="entry name" value="PROKAR_LIPOPROTEIN"/>
    <property type="match status" value="1"/>
</dbReference>
<keyword evidence="1" id="KW-0812">Transmembrane</keyword>
<keyword evidence="1" id="KW-0472">Membrane</keyword>
<accession>C0EVF1</accession>
<gene>
    <name evidence="2" type="ORF">EUBHAL_01389</name>
</gene>
<evidence type="ECO:0008006" key="4">
    <source>
        <dbReference type="Google" id="ProtNLM"/>
    </source>
</evidence>
<evidence type="ECO:0000256" key="1">
    <source>
        <dbReference type="SAM" id="Phobius"/>
    </source>
</evidence>
<comment type="caution">
    <text evidence="2">The sequence shown here is derived from an EMBL/GenBank/DDBJ whole genome shotgun (WGS) entry which is preliminary data.</text>
</comment>
<reference evidence="2 3" key="1">
    <citation type="submission" date="2009-01" db="EMBL/GenBank/DDBJ databases">
        <authorList>
            <person name="Fulton L."/>
            <person name="Clifton S."/>
            <person name="Fulton B."/>
            <person name="Xu J."/>
            <person name="Minx P."/>
            <person name="Pepin K.H."/>
            <person name="Johnson M."/>
            <person name="Bhonagiri V."/>
            <person name="Nash W.E."/>
            <person name="Mardis E.R."/>
            <person name="Wilson R.K."/>
        </authorList>
    </citation>
    <scope>NUCLEOTIDE SEQUENCE [LARGE SCALE GENOMIC DNA]</scope>
    <source>
        <strain evidence="2 3">DSM 3353</strain>
    </source>
</reference>
<sequence length="39" mass="4698">MLLLKSPFAIRTSFFYVSFIISCNYFFIYVEINQLCDCF</sequence>
<name>C0EVF1_9FIRM</name>
<proteinExistence type="predicted"/>
<dbReference type="Proteomes" id="UP000003174">
    <property type="component" value="Unassembled WGS sequence"/>
</dbReference>
<evidence type="ECO:0000313" key="2">
    <source>
        <dbReference type="EMBL" id="EEG36806.1"/>
    </source>
</evidence>
<organism evidence="2 3">
    <name type="scientific">Anaerobutyricum hallii DSM 3353</name>
    <dbReference type="NCBI Taxonomy" id="411469"/>
    <lineage>
        <taxon>Bacteria</taxon>
        <taxon>Bacillati</taxon>
        <taxon>Bacillota</taxon>
        <taxon>Clostridia</taxon>
        <taxon>Lachnospirales</taxon>
        <taxon>Lachnospiraceae</taxon>
        <taxon>Anaerobutyricum</taxon>
    </lineage>
</organism>
<evidence type="ECO:0000313" key="3">
    <source>
        <dbReference type="Proteomes" id="UP000003174"/>
    </source>
</evidence>
<reference evidence="2 3" key="2">
    <citation type="submission" date="2009-02" db="EMBL/GenBank/DDBJ databases">
        <title>Draft genome sequence of Eubacterium hallii (DSM 3353).</title>
        <authorList>
            <person name="Sudarsanam P."/>
            <person name="Ley R."/>
            <person name="Guruge J."/>
            <person name="Turnbaugh P.J."/>
            <person name="Mahowald M."/>
            <person name="Liep D."/>
            <person name="Gordon J."/>
        </authorList>
    </citation>
    <scope>NUCLEOTIDE SEQUENCE [LARGE SCALE GENOMIC DNA]</scope>
    <source>
        <strain evidence="2 3">DSM 3353</strain>
    </source>
</reference>